<dbReference type="SUPFAM" id="SSF46689">
    <property type="entry name" value="Homeodomain-like"/>
    <property type="match status" value="1"/>
</dbReference>
<protein>
    <recommendedName>
        <fullName evidence="17">Homeobox-leucine zipper protein ANTHOCYANINLESS 2</fullName>
    </recommendedName>
</protein>
<dbReference type="GO" id="GO:0005634">
    <property type="term" value="C:nucleus"/>
    <property type="evidence" value="ECO:0007669"/>
    <property type="project" value="UniProtKB-SubCell"/>
</dbReference>
<evidence type="ECO:0000256" key="7">
    <source>
        <dbReference type="ARBA" id="ARBA00023163"/>
    </source>
</evidence>
<keyword evidence="6 9" id="KW-0371">Homeobox</keyword>
<evidence type="ECO:0000256" key="1">
    <source>
        <dbReference type="ARBA" id="ARBA00004123"/>
    </source>
</evidence>
<organism evidence="15 16">
    <name type="scientific">Lupinus angustifolius</name>
    <name type="common">Narrow-leaved blue lupine</name>
    <dbReference type="NCBI Taxonomy" id="3871"/>
    <lineage>
        <taxon>Eukaryota</taxon>
        <taxon>Viridiplantae</taxon>
        <taxon>Streptophyta</taxon>
        <taxon>Embryophyta</taxon>
        <taxon>Tracheophyta</taxon>
        <taxon>Spermatophyta</taxon>
        <taxon>Magnoliopsida</taxon>
        <taxon>eudicotyledons</taxon>
        <taxon>Gunneridae</taxon>
        <taxon>Pentapetalae</taxon>
        <taxon>rosids</taxon>
        <taxon>fabids</taxon>
        <taxon>Fabales</taxon>
        <taxon>Fabaceae</taxon>
        <taxon>Papilionoideae</taxon>
        <taxon>50 kb inversion clade</taxon>
        <taxon>genistoids sensu lato</taxon>
        <taxon>core genistoids</taxon>
        <taxon>Genisteae</taxon>
        <taxon>Lupinus</taxon>
    </lineage>
</organism>
<keyword evidence="5 9" id="KW-0238">DNA-binding</keyword>
<evidence type="ECO:0000256" key="5">
    <source>
        <dbReference type="ARBA" id="ARBA00023125"/>
    </source>
</evidence>
<evidence type="ECO:0000256" key="2">
    <source>
        <dbReference type="ARBA" id="ARBA00006789"/>
    </source>
</evidence>
<keyword evidence="8 9" id="KW-0539">Nucleus</keyword>
<dbReference type="SUPFAM" id="SSF55961">
    <property type="entry name" value="Bet v1-like"/>
    <property type="match status" value="2"/>
</dbReference>
<evidence type="ECO:0000313" key="15">
    <source>
        <dbReference type="EMBL" id="OIW08009.1"/>
    </source>
</evidence>
<dbReference type="GO" id="GO:0000981">
    <property type="term" value="F:DNA-binding transcription factor activity, RNA polymerase II-specific"/>
    <property type="evidence" value="ECO:0007669"/>
    <property type="project" value="InterPro"/>
</dbReference>
<evidence type="ECO:0000313" key="16">
    <source>
        <dbReference type="Proteomes" id="UP000188354"/>
    </source>
</evidence>
<evidence type="ECO:0000256" key="8">
    <source>
        <dbReference type="ARBA" id="ARBA00023242"/>
    </source>
</evidence>
<dbReference type="CDD" id="cd00086">
    <property type="entry name" value="homeodomain"/>
    <property type="match status" value="1"/>
</dbReference>
<name>A0A4P1RD23_LUPAN</name>
<dbReference type="InterPro" id="IPR009057">
    <property type="entry name" value="Homeodomain-like_sf"/>
</dbReference>
<proteinExistence type="inferred from homology"/>
<dbReference type="FunFam" id="1.10.10.60:FF:000229">
    <property type="entry name" value="Homeobox-leucine zipper protein HDG1"/>
    <property type="match status" value="1"/>
</dbReference>
<keyword evidence="7" id="KW-0804">Transcription</keyword>
<evidence type="ECO:0000256" key="11">
    <source>
        <dbReference type="SAM" id="Coils"/>
    </source>
</evidence>
<reference evidence="15 16" key="1">
    <citation type="journal article" date="2017" name="Plant Biotechnol. J.">
        <title>A comprehensive draft genome sequence for lupin (Lupinus angustifolius), an emerging health food: insights into plant-microbe interactions and legume evolution.</title>
        <authorList>
            <person name="Hane J.K."/>
            <person name="Ming Y."/>
            <person name="Kamphuis L.G."/>
            <person name="Nelson M.N."/>
            <person name="Garg G."/>
            <person name="Atkins C.A."/>
            <person name="Bayer P.E."/>
            <person name="Bravo A."/>
            <person name="Bringans S."/>
            <person name="Cannon S."/>
            <person name="Edwards D."/>
            <person name="Foley R."/>
            <person name="Gao L.L."/>
            <person name="Harrison M.J."/>
            <person name="Huang W."/>
            <person name="Hurgobin B."/>
            <person name="Li S."/>
            <person name="Liu C.W."/>
            <person name="McGrath A."/>
            <person name="Morahan G."/>
            <person name="Murray J."/>
            <person name="Weller J."/>
            <person name="Jian J."/>
            <person name="Singh K.B."/>
        </authorList>
    </citation>
    <scope>NUCLEOTIDE SEQUENCE [LARGE SCALE GENOMIC DNA]</scope>
    <source>
        <strain evidence="16">cv. Tanjil</strain>
        <tissue evidence="15">Whole plant</tissue>
    </source>
</reference>
<evidence type="ECO:0000256" key="9">
    <source>
        <dbReference type="PROSITE-ProRule" id="PRU00108"/>
    </source>
</evidence>
<keyword evidence="4 11" id="KW-0175">Coiled coil</keyword>
<dbReference type="Gene3D" id="1.10.10.60">
    <property type="entry name" value="Homeodomain-like"/>
    <property type="match status" value="1"/>
</dbReference>
<dbReference type="SMART" id="SM00389">
    <property type="entry name" value="HOX"/>
    <property type="match status" value="1"/>
</dbReference>
<evidence type="ECO:0008006" key="17">
    <source>
        <dbReference type="Google" id="ProtNLM"/>
    </source>
</evidence>
<feature type="domain" description="Homeobox" evidence="13">
    <location>
        <begin position="50"/>
        <end position="110"/>
    </location>
</feature>
<feature type="coiled-coil region" evidence="11">
    <location>
        <begin position="104"/>
        <end position="139"/>
    </location>
</feature>
<comment type="similarity">
    <text evidence="2">Belongs to the HD-ZIP homeobox family. Class IV subfamily.</text>
</comment>
<dbReference type="PANTHER" id="PTHR45654">
    <property type="entry name" value="HOMEOBOX-LEUCINE ZIPPER PROTEIN MERISTEM L1"/>
    <property type="match status" value="1"/>
</dbReference>
<dbReference type="PROSITE" id="PS50071">
    <property type="entry name" value="HOMEOBOX_2"/>
    <property type="match status" value="1"/>
</dbReference>
<dbReference type="PROSITE" id="PS50848">
    <property type="entry name" value="START"/>
    <property type="match status" value="1"/>
</dbReference>
<dbReference type="Pfam" id="PF25797">
    <property type="entry name" value="PDF2_C"/>
    <property type="match status" value="1"/>
</dbReference>
<dbReference type="Proteomes" id="UP000188354">
    <property type="component" value="Chromosome LG07"/>
</dbReference>
<dbReference type="InterPro" id="IPR057993">
    <property type="entry name" value="HD-Zip_IV_C"/>
</dbReference>
<gene>
    <name evidence="15" type="ORF">TanjilG_20110</name>
</gene>
<dbReference type="InterPro" id="IPR042160">
    <property type="entry name" value="HD-Zip_IV"/>
</dbReference>
<accession>A0A4P1RD23</accession>
<feature type="compositionally biased region" description="Basic and acidic residues" evidence="12">
    <location>
        <begin position="15"/>
        <end position="25"/>
    </location>
</feature>
<dbReference type="AlphaFoldDB" id="A0A4P1RD23"/>
<dbReference type="InterPro" id="IPR017970">
    <property type="entry name" value="Homeobox_CS"/>
</dbReference>
<dbReference type="Pfam" id="PF00046">
    <property type="entry name" value="Homeodomain"/>
    <property type="match status" value="1"/>
</dbReference>
<evidence type="ECO:0000256" key="12">
    <source>
        <dbReference type="SAM" id="MobiDB-lite"/>
    </source>
</evidence>
<comment type="subcellular location">
    <subcellularLocation>
        <location evidence="1 9 10">Nucleus</location>
    </subcellularLocation>
</comment>
<dbReference type="SMART" id="SM00234">
    <property type="entry name" value="START"/>
    <property type="match status" value="1"/>
</dbReference>
<dbReference type="PANTHER" id="PTHR45654:SF49">
    <property type="entry name" value="HOMEOBOX LEUCINE ZIPPER PROTEIN"/>
    <property type="match status" value="1"/>
</dbReference>
<dbReference type="GO" id="GO:0003677">
    <property type="term" value="F:DNA binding"/>
    <property type="evidence" value="ECO:0007669"/>
    <property type="project" value="UniProtKB-UniRule"/>
</dbReference>
<sequence length="743" mass="81712">MEGSSDLSLLGENFEMGRRKDDGYESRSGSDNFDGASGDDQDVGEDTPRNQRRKKYHRHTSTQIQELETFFKECPHPDEKQRNDLSNRLGLSNKQVKFWFQNRRTQMKTQLERHENMMLRQENERLRAENSLMKEAVANPMCQTCGGTALPGQIIFDEHQVRIENARLKDELTRICTLANKFVGRALSPLVGPMGLQSPNSNLDLAIGMNGFAGPSNHGMMPLPMGLDFGEGLMETPPPAMSGNIVRPPMGIMGNQIQNERAMLIELGMVAMGELIKMAQPDSPLWVKSSDGRNEVLNQDEYERILVPPCLGPKPNGYVTDASRESGLVIGNGLGLVEMLMNVDQWSEIFPAAIARAVTLEIISTGIPGNKNGAMQVIHAEVQLPSPLVPIRQFTFLRYCKQHTEGLWAVVDVSVEIGHNPTNAPYHIMNCRRMPSGCIVQDTANGLSKASKCSVTWIEHNQYDETLIHHLYRPLISSGIGFGAQRWIASLQRQFECLSTLLSPPIPTEDPTGMSQEGKRGMMKLAQRITNSFFTGLCASAAHQWESLCFDALDDNMKVMARKNVAGEPIGIVLSAATSVWMPVSQQRLFDFLRDERLRGEWDVLANNGPMQQLFRISKGQGNGNCVSVLRSGANASESSMLVLQDSWTDISSSVVVYVAIDVDSMNLVVNGGESAYLPLLPSGFIIHPDGTGGSGGSLLTVGLQILLSTLSNGNKLSLESVVSVSNLITESIQKIKVSLRVA</sequence>
<evidence type="ECO:0000256" key="4">
    <source>
        <dbReference type="ARBA" id="ARBA00023054"/>
    </source>
</evidence>
<evidence type="ECO:0000259" key="13">
    <source>
        <dbReference type="PROSITE" id="PS50071"/>
    </source>
</evidence>
<dbReference type="InterPro" id="IPR002913">
    <property type="entry name" value="START_lipid-bd_dom"/>
</dbReference>
<evidence type="ECO:0000256" key="3">
    <source>
        <dbReference type="ARBA" id="ARBA00023015"/>
    </source>
</evidence>
<dbReference type="PROSITE" id="PS00027">
    <property type="entry name" value="HOMEOBOX_1"/>
    <property type="match status" value="1"/>
</dbReference>
<dbReference type="InterPro" id="IPR001356">
    <property type="entry name" value="HD"/>
</dbReference>
<feature type="region of interest" description="Disordered" evidence="12">
    <location>
        <begin position="1"/>
        <end position="62"/>
    </location>
</feature>
<dbReference type="Gramene" id="OIW08009">
    <property type="protein sequence ID" value="OIW08009"/>
    <property type="gene ID" value="TanjilG_20110"/>
</dbReference>
<dbReference type="EMBL" id="CM007367">
    <property type="protein sequence ID" value="OIW08009.1"/>
    <property type="molecule type" value="Genomic_DNA"/>
</dbReference>
<keyword evidence="16" id="KW-1185">Reference proteome</keyword>
<dbReference type="STRING" id="3871.A0A4P1RD23"/>
<feature type="domain" description="START" evidence="14">
    <location>
        <begin position="257"/>
        <end position="500"/>
    </location>
</feature>
<evidence type="ECO:0000259" key="14">
    <source>
        <dbReference type="PROSITE" id="PS50848"/>
    </source>
</evidence>
<evidence type="ECO:0000256" key="6">
    <source>
        <dbReference type="ARBA" id="ARBA00023155"/>
    </source>
</evidence>
<keyword evidence="3" id="KW-0805">Transcription regulation</keyword>
<dbReference type="Pfam" id="PF01852">
    <property type="entry name" value="START"/>
    <property type="match status" value="1"/>
</dbReference>
<feature type="DNA-binding region" description="Homeobox" evidence="9">
    <location>
        <begin position="52"/>
        <end position="111"/>
    </location>
</feature>
<feature type="compositionally biased region" description="Basic residues" evidence="12">
    <location>
        <begin position="50"/>
        <end position="60"/>
    </location>
</feature>
<dbReference type="GO" id="GO:0008289">
    <property type="term" value="F:lipid binding"/>
    <property type="evidence" value="ECO:0007669"/>
    <property type="project" value="InterPro"/>
</dbReference>
<dbReference type="CDD" id="cd08875">
    <property type="entry name" value="START_ArGLABRA2_like"/>
    <property type="match status" value="1"/>
</dbReference>
<evidence type="ECO:0000256" key="10">
    <source>
        <dbReference type="RuleBase" id="RU000682"/>
    </source>
</evidence>